<dbReference type="EMBL" id="CAEMXZ010000012">
    <property type="protein sequence ID" value="CAB4322693.1"/>
    <property type="molecule type" value="Genomic_DNA"/>
</dbReference>
<proteinExistence type="predicted"/>
<dbReference type="AlphaFoldDB" id="A0A6J5Y9Z9"/>
<organism evidence="1">
    <name type="scientific">freshwater metagenome</name>
    <dbReference type="NCBI Taxonomy" id="449393"/>
    <lineage>
        <taxon>unclassified sequences</taxon>
        <taxon>metagenomes</taxon>
        <taxon>ecological metagenomes</taxon>
    </lineage>
</organism>
<sequence>MTHEPELREPVDLCTPDGARLAPAARGWSRRPVHRANLDDAEIGRNKRWDYWAVLAGDVVVSCVYSDIDVIGLADVWWADLRTGRSGGTGIVTEPGVMRLPQLCGTADLRVDRDGLDLEIGADDTAGTRLRATWTEPDGRAGRFDLAVSRPADLESINVVIPWSDDTFNFTSKQQALPTTGSLTVGDETFVIGGDSDAWGVLDVGRGRWPASIRWNWGGGAGRVGDHVVGLQFGARWTEGTGFTENGFLLDGLATKIGRELIWSYDWEDPMSPWTIEDPGGQLSVVLNPVFDKYTSTGDATLGSEVHQVFGRYSGFVVDDAGRRVEFSELQGFAEEARQNW</sequence>
<protein>
    <submittedName>
        <fullName evidence="1">Unannotated protein</fullName>
    </submittedName>
</protein>
<evidence type="ECO:0000313" key="1">
    <source>
        <dbReference type="EMBL" id="CAB4322693.1"/>
    </source>
</evidence>
<reference evidence="1" key="1">
    <citation type="submission" date="2020-05" db="EMBL/GenBank/DDBJ databases">
        <authorList>
            <person name="Chiriac C."/>
            <person name="Salcher M."/>
            <person name="Ghai R."/>
            <person name="Kavagutti S V."/>
        </authorList>
    </citation>
    <scope>NUCLEOTIDE SEQUENCE</scope>
</reference>
<dbReference type="Pfam" id="PF10974">
    <property type="entry name" value="DUF2804"/>
    <property type="match status" value="1"/>
</dbReference>
<name>A0A6J5Y9Z9_9ZZZZ</name>
<dbReference type="InterPro" id="IPR021243">
    <property type="entry name" value="DUF2804"/>
</dbReference>
<gene>
    <name evidence="1" type="ORF">UFOPK1392_00429</name>
</gene>
<dbReference type="PANTHER" id="PTHR35868:SF3">
    <property type="entry name" value="DUF2804 DOMAIN-CONTAINING PROTEIN"/>
    <property type="match status" value="1"/>
</dbReference>
<accession>A0A6J5Y9Z9</accession>
<dbReference type="PANTHER" id="PTHR35868">
    <property type="entry name" value="DUF2804 DOMAIN-CONTAINING PROTEIN-RELATED"/>
    <property type="match status" value="1"/>
</dbReference>